<reference evidence="1" key="1">
    <citation type="submission" date="2019-03" db="EMBL/GenBank/DDBJ databases">
        <title>Single cell metagenomics reveals metabolic interactions within the superorganism composed of flagellate Streblomastix strix and complex community of Bacteroidetes bacteria on its surface.</title>
        <authorList>
            <person name="Treitli S.C."/>
            <person name="Kolisko M."/>
            <person name="Husnik F."/>
            <person name="Keeling P."/>
            <person name="Hampl V."/>
        </authorList>
    </citation>
    <scope>NUCLEOTIDE SEQUENCE</scope>
    <source>
        <strain evidence="1">STM</strain>
    </source>
</reference>
<accession>A0A5J4QM60</accession>
<dbReference type="AlphaFoldDB" id="A0A5J4QM60"/>
<protein>
    <submittedName>
        <fullName evidence="1">Uncharacterized protein</fullName>
    </submittedName>
</protein>
<gene>
    <name evidence="1" type="ORF">EZS27_027503</name>
</gene>
<evidence type="ECO:0000313" key="1">
    <source>
        <dbReference type="EMBL" id="KAA6323017.1"/>
    </source>
</evidence>
<organism evidence="1">
    <name type="scientific">termite gut metagenome</name>
    <dbReference type="NCBI Taxonomy" id="433724"/>
    <lineage>
        <taxon>unclassified sequences</taxon>
        <taxon>metagenomes</taxon>
        <taxon>organismal metagenomes</taxon>
    </lineage>
</organism>
<name>A0A5J4QM60_9ZZZZ</name>
<dbReference type="EMBL" id="SNRY01002902">
    <property type="protein sequence ID" value="KAA6323017.1"/>
    <property type="molecule type" value="Genomic_DNA"/>
</dbReference>
<comment type="caution">
    <text evidence="1">The sequence shown here is derived from an EMBL/GenBank/DDBJ whole genome shotgun (WGS) entry which is preliminary data.</text>
</comment>
<proteinExistence type="predicted"/>
<sequence>MENLEKLLELKMRTLQFLIGEKSLQFRFVNSKTNPSTVPHNVTYNTTTKVLTSPAGILQHMTLGISSITSSHAANEYKFWDMALYNSPPLADATKKYYLYAKVSKTVTTGVFLLSETAIDMDSVAGHYHLLTGILNSEYEGERSYIDLYGFTEVLPERLTEIRDRELRRICMDLAIYEDRGGNIDLAIRFANTRFCYLKENSEYKKLKIPYKGGIYSIEQIEKMASYIENGVVA</sequence>